<dbReference type="InterPro" id="IPR004776">
    <property type="entry name" value="Mem_transp_PIN-like"/>
</dbReference>
<protein>
    <submittedName>
        <fullName evidence="7">Auxin Efflux Carrier superfamily</fullName>
    </submittedName>
</protein>
<dbReference type="STRING" id="344612.A1CNL4"/>
<dbReference type="PANTHER" id="PTHR31794">
    <property type="entry name" value="AUXIN EFFLUX TRANSPORTER FAMILY PROTEIN (EUROFUNG)"/>
    <property type="match status" value="1"/>
</dbReference>
<dbReference type="GO" id="GO:0005783">
    <property type="term" value="C:endoplasmic reticulum"/>
    <property type="evidence" value="ECO:0007669"/>
    <property type="project" value="TreeGrafter"/>
</dbReference>
<dbReference type="GO" id="GO:0016020">
    <property type="term" value="C:membrane"/>
    <property type="evidence" value="ECO:0007669"/>
    <property type="project" value="UniProtKB-SubCell"/>
</dbReference>
<evidence type="ECO:0000256" key="4">
    <source>
        <dbReference type="ARBA" id="ARBA00023136"/>
    </source>
</evidence>
<accession>A1CNL4</accession>
<dbReference type="GeneID" id="4700590"/>
<keyword evidence="4 6" id="KW-0472">Membrane</keyword>
<keyword evidence="2 6" id="KW-0812">Transmembrane</keyword>
<feature type="transmembrane region" description="Helical" evidence="6">
    <location>
        <begin position="114"/>
        <end position="135"/>
    </location>
</feature>
<feature type="transmembrane region" description="Helical" evidence="6">
    <location>
        <begin position="564"/>
        <end position="583"/>
    </location>
</feature>
<evidence type="ECO:0000256" key="5">
    <source>
        <dbReference type="SAM" id="MobiDB-lite"/>
    </source>
</evidence>
<feature type="transmembrane region" description="Helical" evidence="6">
    <location>
        <begin position="83"/>
        <end position="102"/>
    </location>
</feature>
<feature type="transmembrane region" description="Helical" evidence="6">
    <location>
        <begin position="525"/>
        <end position="543"/>
    </location>
</feature>
<feature type="transmembrane region" description="Helical" evidence="6">
    <location>
        <begin position="489"/>
        <end position="513"/>
    </location>
</feature>
<evidence type="ECO:0000256" key="1">
    <source>
        <dbReference type="ARBA" id="ARBA00004141"/>
    </source>
</evidence>
<keyword evidence="3 6" id="KW-1133">Transmembrane helix</keyword>
<evidence type="ECO:0000256" key="3">
    <source>
        <dbReference type="ARBA" id="ARBA00022989"/>
    </source>
</evidence>
<dbReference type="EMBL" id="DS027059">
    <property type="protein sequence ID" value="EAW07235.1"/>
    <property type="molecule type" value="Genomic_DNA"/>
</dbReference>
<evidence type="ECO:0000313" key="8">
    <source>
        <dbReference type="Proteomes" id="UP000006701"/>
    </source>
</evidence>
<feature type="region of interest" description="Disordered" evidence="5">
    <location>
        <begin position="297"/>
        <end position="321"/>
    </location>
</feature>
<name>A1CNL4_ASPCL</name>
<dbReference type="AlphaFoldDB" id="A1CNL4"/>
<dbReference type="RefSeq" id="XP_001268661.1">
    <property type="nucleotide sequence ID" value="XM_001268660.1"/>
</dbReference>
<feature type="transmembrane region" description="Helical" evidence="6">
    <location>
        <begin position="147"/>
        <end position="168"/>
    </location>
</feature>
<dbReference type="OrthoDB" id="2499604at2759"/>
<feature type="region of interest" description="Disordered" evidence="5">
    <location>
        <begin position="233"/>
        <end position="284"/>
    </location>
</feature>
<dbReference type="HOGENOM" id="CLU_026460_1_0_1"/>
<gene>
    <name evidence="7" type="ORF">ACLA_019400</name>
</gene>
<comment type="subcellular location">
    <subcellularLocation>
        <location evidence="1">Membrane</location>
        <topology evidence="1">Multi-pass membrane protein</topology>
    </subcellularLocation>
</comment>
<dbReference type="Pfam" id="PF03547">
    <property type="entry name" value="Mem_trans"/>
    <property type="match status" value="1"/>
</dbReference>
<feature type="transmembrane region" description="Helical" evidence="6">
    <location>
        <begin position="414"/>
        <end position="432"/>
    </location>
</feature>
<dbReference type="PANTHER" id="PTHR31794:SF2">
    <property type="entry name" value="AUXIN EFFLUX TRANSPORTER FAMILY PROTEIN (EUROFUNG)"/>
    <property type="match status" value="1"/>
</dbReference>
<keyword evidence="8" id="KW-1185">Reference proteome</keyword>
<reference evidence="7 8" key="1">
    <citation type="journal article" date="2008" name="PLoS Genet.">
        <title>Genomic islands in the pathogenic filamentous fungus Aspergillus fumigatus.</title>
        <authorList>
            <person name="Fedorova N.D."/>
            <person name="Khaldi N."/>
            <person name="Joardar V.S."/>
            <person name="Maiti R."/>
            <person name="Amedeo P."/>
            <person name="Anderson M.J."/>
            <person name="Crabtree J."/>
            <person name="Silva J.C."/>
            <person name="Badger J.H."/>
            <person name="Albarraq A."/>
            <person name="Angiuoli S."/>
            <person name="Bussey H."/>
            <person name="Bowyer P."/>
            <person name="Cotty P.J."/>
            <person name="Dyer P.S."/>
            <person name="Egan A."/>
            <person name="Galens K."/>
            <person name="Fraser-Liggett C.M."/>
            <person name="Haas B.J."/>
            <person name="Inman J.M."/>
            <person name="Kent R."/>
            <person name="Lemieux S."/>
            <person name="Malavazi I."/>
            <person name="Orvis J."/>
            <person name="Roemer T."/>
            <person name="Ronning C.M."/>
            <person name="Sundaram J.P."/>
            <person name="Sutton G."/>
            <person name="Turner G."/>
            <person name="Venter J.C."/>
            <person name="White O.R."/>
            <person name="Whitty B.R."/>
            <person name="Youngman P."/>
            <person name="Wolfe K.H."/>
            <person name="Goldman G.H."/>
            <person name="Wortman J.R."/>
            <person name="Jiang B."/>
            <person name="Denning D.W."/>
            <person name="Nierman W.C."/>
        </authorList>
    </citation>
    <scope>NUCLEOTIDE SEQUENCE [LARGE SCALE GENOMIC DNA]</scope>
    <source>
        <strain evidence="8">ATCC 1007 / CBS 513.65 / DSM 816 / NCTC 3887 / NRRL 1</strain>
    </source>
</reference>
<sequence length="590" mass="65406">MAIFTSPTALHNANSLVSRQFVTQMQSGVINPGVLQNGAHPSHPSFFHLVLLVFEAVLEVICVSLPGYIAAKQGMFDAEAQKLVANLNVTLFTPCLIFIKLGSQLTAEKLTDLAIIPFIFIVQTMVSYSCAWLISRCFGFKKRPANFVAAMAVFGNSNSLPISLVMSLSQTLKGLHWNKVPNDNDDEVAARGILYLLIFQQLGQLVRWSWGYHILLAPKERYLEAAEREQGAARIEQGQARYSDNPDQGDPDEPLIRTRSSDSLTGHATGSAGDTEEFSSGEQTPVNVRSYSYAKLPAHADDHDDPDDPPALLGPPPRGQFLPRQATRGDILCFPNIELSHEGHRHKKGPFKRFRIYLRERLNRITDAIGRCWERSTNAVYDRLPTSVQKPLSVCARGIRRFFHGLWEFMNPPLWAMLVSIIVASVPSLQHVFFDEDTFMNNSVTRAVNQNAQVAVPLILVVLGANLARNTLSQEALEDMEHPKEEKKLIIASLVARMLLPTLVMAPFIALMAKYVPVSILGDPIFIIVCFLLTGAPSALQLAQICQINNVYVSAMSKLLFQSYVVWILPSTLILVMCALEVVEWASASA</sequence>
<feature type="transmembrane region" description="Helical" evidence="6">
    <location>
        <begin position="46"/>
        <end position="71"/>
    </location>
</feature>
<dbReference type="OMA" id="WSWGYHI"/>
<dbReference type="GO" id="GO:0055085">
    <property type="term" value="P:transmembrane transport"/>
    <property type="evidence" value="ECO:0007669"/>
    <property type="project" value="InterPro"/>
</dbReference>
<proteinExistence type="predicted"/>
<evidence type="ECO:0000313" key="7">
    <source>
        <dbReference type="EMBL" id="EAW07235.1"/>
    </source>
</evidence>
<evidence type="ECO:0000256" key="6">
    <source>
        <dbReference type="SAM" id="Phobius"/>
    </source>
</evidence>
<dbReference type="eggNOG" id="KOG2722">
    <property type="taxonomic scope" value="Eukaryota"/>
</dbReference>
<dbReference type="VEuPathDB" id="FungiDB:ACLA_019400"/>
<evidence type="ECO:0000256" key="2">
    <source>
        <dbReference type="ARBA" id="ARBA00022692"/>
    </source>
</evidence>
<dbReference type="Proteomes" id="UP000006701">
    <property type="component" value="Unassembled WGS sequence"/>
</dbReference>
<dbReference type="KEGG" id="act:ACLA_019400"/>
<organism evidence="7 8">
    <name type="scientific">Aspergillus clavatus (strain ATCC 1007 / CBS 513.65 / DSM 816 / NCTC 3887 / NRRL 1 / QM 1276 / 107)</name>
    <dbReference type="NCBI Taxonomy" id="344612"/>
    <lineage>
        <taxon>Eukaryota</taxon>
        <taxon>Fungi</taxon>
        <taxon>Dikarya</taxon>
        <taxon>Ascomycota</taxon>
        <taxon>Pezizomycotina</taxon>
        <taxon>Eurotiomycetes</taxon>
        <taxon>Eurotiomycetidae</taxon>
        <taxon>Eurotiales</taxon>
        <taxon>Aspergillaceae</taxon>
        <taxon>Aspergillus</taxon>
        <taxon>Aspergillus subgen. Fumigati</taxon>
    </lineage>
</organism>